<dbReference type="GO" id="GO:0006364">
    <property type="term" value="P:rRNA processing"/>
    <property type="evidence" value="ECO:0007669"/>
    <property type="project" value="TreeGrafter"/>
</dbReference>
<dbReference type="PROSITE" id="PS50082">
    <property type="entry name" value="WD_REPEATS_2"/>
    <property type="match status" value="2"/>
</dbReference>
<dbReference type="GO" id="GO:0006261">
    <property type="term" value="P:DNA-templated DNA replication"/>
    <property type="evidence" value="ECO:0007669"/>
    <property type="project" value="TreeGrafter"/>
</dbReference>
<dbReference type="AlphaFoldDB" id="A0A6G0YZE9"/>
<evidence type="ECO:0000313" key="6">
    <source>
        <dbReference type="Proteomes" id="UP000478052"/>
    </source>
</evidence>
<evidence type="ECO:0000256" key="4">
    <source>
        <dbReference type="SAM" id="MobiDB-lite"/>
    </source>
</evidence>
<dbReference type="Proteomes" id="UP000478052">
    <property type="component" value="Unassembled WGS sequence"/>
</dbReference>
<dbReference type="PANTHER" id="PTHR18763">
    <property type="entry name" value="WD-REPEAT PROTEIN 18"/>
    <property type="match status" value="1"/>
</dbReference>
<feature type="repeat" description="WD" evidence="3">
    <location>
        <begin position="130"/>
        <end position="163"/>
    </location>
</feature>
<dbReference type="InterPro" id="IPR001680">
    <property type="entry name" value="WD40_rpt"/>
</dbReference>
<name>A0A6G0YZE9_APHCR</name>
<dbReference type="Gene3D" id="2.130.10.10">
    <property type="entry name" value="YVTN repeat-like/Quinoprotein amine dehydrogenase"/>
    <property type="match status" value="2"/>
</dbReference>
<dbReference type="EMBL" id="VUJU01001841">
    <property type="protein sequence ID" value="KAF0763613.1"/>
    <property type="molecule type" value="Genomic_DNA"/>
</dbReference>
<feature type="region of interest" description="Disordered" evidence="4">
    <location>
        <begin position="448"/>
        <end position="489"/>
    </location>
</feature>
<gene>
    <name evidence="5" type="ORF">FWK35_00011024</name>
</gene>
<keyword evidence="2" id="KW-0677">Repeat</keyword>
<feature type="compositionally biased region" description="Basic residues" evidence="4">
    <location>
        <begin position="464"/>
        <end position="476"/>
    </location>
</feature>
<keyword evidence="1 3" id="KW-0853">WD repeat</keyword>
<protein>
    <submittedName>
        <fullName evidence="5">WD repeat-containing protein 18</fullName>
    </submittedName>
</protein>
<dbReference type="InterPro" id="IPR015943">
    <property type="entry name" value="WD40/YVTN_repeat-like_dom_sf"/>
</dbReference>
<organism evidence="5 6">
    <name type="scientific">Aphis craccivora</name>
    <name type="common">Cowpea aphid</name>
    <dbReference type="NCBI Taxonomy" id="307492"/>
    <lineage>
        <taxon>Eukaryota</taxon>
        <taxon>Metazoa</taxon>
        <taxon>Ecdysozoa</taxon>
        <taxon>Arthropoda</taxon>
        <taxon>Hexapoda</taxon>
        <taxon>Insecta</taxon>
        <taxon>Pterygota</taxon>
        <taxon>Neoptera</taxon>
        <taxon>Paraneoptera</taxon>
        <taxon>Hemiptera</taxon>
        <taxon>Sternorrhyncha</taxon>
        <taxon>Aphidomorpha</taxon>
        <taxon>Aphidoidea</taxon>
        <taxon>Aphididae</taxon>
        <taxon>Aphidini</taxon>
        <taxon>Aphis</taxon>
        <taxon>Aphis</taxon>
    </lineage>
</organism>
<accession>A0A6G0YZE9</accession>
<proteinExistence type="predicted"/>
<feature type="repeat" description="WD" evidence="3">
    <location>
        <begin position="289"/>
        <end position="330"/>
    </location>
</feature>
<dbReference type="GO" id="GO:0120330">
    <property type="term" value="C:rixosome complex"/>
    <property type="evidence" value="ECO:0007669"/>
    <property type="project" value="TreeGrafter"/>
</dbReference>
<comment type="caution">
    <text evidence="5">The sequence shown here is derived from an EMBL/GenBank/DDBJ whole genome shotgun (WGS) entry which is preliminary data.</text>
</comment>
<evidence type="ECO:0000256" key="2">
    <source>
        <dbReference type="ARBA" id="ARBA00022737"/>
    </source>
</evidence>
<dbReference type="SUPFAM" id="SSF50978">
    <property type="entry name" value="WD40 repeat-like"/>
    <property type="match status" value="1"/>
</dbReference>
<dbReference type="Pfam" id="PF00400">
    <property type="entry name" value="WD40"/>
    <property type="match status" value="2"/>
</dbReference>
<sequence length="489" mass="54640">MFAHIRSRRVLADMTSSETLEVAFVSDGTSGATVWDTTNGTMLRTYRHTASIGQNCMSLLGNDYLIAADKGPLIQTWPINSQERSHQVRMLCGGKINSLAASPDGLYIAVAISEKLQVWMACSGRLLTTVSRHFQPITIIKWSPDGSYLVTGGEDGLVCVWSLAKLVNTSRSSMPQIFFSGDQTDQSAPNYIFSDHSVRITGIYIGNCTRCIRIFTTSVDKTCKIYDLSTGIMLLSIAFDIIPSSLTVDSVETTVYIGTTAGPIRSFDLTSPPRTRECYISDKESGIKFIGHTKAVTALSVSLFGDTLVSGSTDCTIRTWHVASRQCLRTIQLKEPVINMFLTLTPRQLNANELEPSIVLRSFKKTEEQEDDNFVEVYCYNDLFEEENDTFEYKEDTSMHEDLEKIKTINARIYEFALHSILKDSEPNLKEDIDISSFSMVDLEFDGEKDELSGDDDTTEHSTTPKKKKRGRRKSKKNVDDANISNELI</sequence>
<dbReference type="PANTHER" id="PTHR18763:SF0">
    <property type="entry name" value="WD REPEAT-CONTAINING PROTEIN 18"/>
    <property type="match status" value="1"/>
</dbReference>
<evidence type="ECO:0000313" key="5">
    <source>
        <dbReference type="EMBL" id="KAF0763613.1"/>
    </source>
</evidence>
<dbReference type="InterPro" id="IPR036322">
    <property type="entry name" value="WD40_repeat_dom_sf"/>
</dbReference>
<dbReference type="OrthoDB" id="756370at2759"/>
<keyword evidence="6" id="KW-1185">Reference proteome</keyword>
<feature type="compositionally biased region" description="Acidic residues" evidence="4">
    <location>
        <begin position="448"/>
        <end position="458"/>
    </location>
</feature>
<dbReference type="InterPro" id="IPR045227">
    <property type="entry name" value="WDR18/Ipi3/RID3"/>
</dbReference>
<dbReference type="PROSITE" id="PS50294">
    <property type="entry name" value="WD_REPEATS_REGION"/>
    <property type="match status" value="2"/>
</dbReference>
<dbReference type="SMART" id="SM00320">
    <property type="entry name" value="WD40"/>
    <property type="match status" value="5"/>
</dbReference>
<evidence type="ECO:0000256" key="1">
    <source>
        <dbReference type="ARBA" id="ARBA00022574"/>
    </source>
</evidence>
<evidence type="ECO:0000256" key="3">
    <source>
        <dbReference type="PROSITE-ProRule" id="PRU00221"/>
    </source>
</evidence>
<dbReference type="GO" id="GO:0005656">
    <property type="term" value="C:nuclear pre-replicative complex"/>
    <property type="evidence" value="ECO:0007669"/>
    <property type="project" value="TreeGrafter"/>
</dbReference>
<reference evidence="5 6" key="1">
    <citation type="submission" date="2019-08" db="EMBL/GenBank/DDBJ databases">
        <title>Whole genome of Aphis craccivora.</title>
        <authorList>
            <person name="Voronova N.V."/>
            <person name="Shulinski R.S."/>
            <person name="Bandarenka Y.V."/>
            <person name="Zhorov D.G."/>
            <person name="Warner D."/>
        </authorList>
    </citation>
    <scope>NUCLEOTIDE SEQUENCE [LARGE SCALE GENOMIC DNA]</scope>
    <source>
        <strain evidence="5">180601</strain>
        <tissue evidence="5">Whole Body</tissue>
    </source>
</reference>